<sequence length="316" mass="33547">MPRPKTTRTTAPQPTPKAASTPETVDPIWILKALGFTIVAALVCGYLTLCLLFYQGQWQLILHPQRSNSPLDTLGGLPAEPVHFDAAETGSPRLSGAYLAAAPNSKYAGYTVLYLRSGDASLSQSAPDAGNLAVLHGLGLSIFAFDYRGYGQSDPTHPNQIRMLEDAHAALLWTENSRHVPADHLILFGHGLGASLAVQLASSDPKIPALILDSLGPDPIGTAMADPRTRALPVRALFHEDFPLGGLSGLRTPKLLISYPTPSSPIPPTYKTAADPKTTLELVSNDPGSLPQGIARFLDQSLAQAPSSLTAPQQSR</sequence>
<evidence type="ECO:0000259" key="3">
    <source>
        <dbReference type="Pfam" id="PF00561"/>
    </source>
</evidence>
<evidence type="ECO:0000313" key="5">
    <source>
        <dbReference type="Proteomes" id="UP000289437"/>
    </source>
</evidence>
<keyword evidence="2" id="KW-0472">Membrane</keyword>
<comment type="caution">
    <text evidence="4">The sequence shown here is derived from an EMBL/GenBank/DDBJ whole genome shotgun (WGS) entry which is preliminary data.</text>
</comment>
<dbReference type="PANTHER" id="PTHR12277">
    <property type="entry name" value="ALPHA/BETA HYDROLASE DOMAIN-CONTAINING PROTEIN"/>
    <property type="match status" value="1"/>
</dbReference>
<dbReference type="OrthoDB" id="9798884at2"/>
<dbReference type="EMBL" id="RDSM01000002">
    <property type="protein sequence ID" value="RXH56096.1"/>
    <property type="molecule type" value="Genomic_DNA"/>
</dbReference>
<dbReference type="Gene3D" id="3.40.50.1820">
    <property type="entry name" value="alpha/beta hydrolase"/>
    <property type="match status" value="1"/>
</dbReference>
<keyword evidence="2" id="KW-0812">Transmembrane</keyword>
<dbReference type="RefSeq" id="WP_128913622.1">
    <property type="nucleotide sequence ID" value="NZ_RDSM01000002.1"/>
</dbReference>
<reference evidence="4 5" key="1">
    <citation type="submission" date="2018-11" db="EMBL/GenBank/DDBJ databases">
        <authorList>
            <person name="Mardanov A.V."/>
            <person name="Ravin N.V."/>
            <person name="Dedysh S.N."/>
        </authorList>
    </citation>
    <scope>NUCLEOTIDE SEQUENCE [LARGE SCALE GENOMIC DNA]</scope>
    <source>
        <strain evidence="4 5">AF10</strain>
    </source>
</reference>
<dbReference type="Proteomes" id="UP000289437">
    <property type="component" value="Unassembled WGS sequence"/>
</dbReference>
<feature type="transmembrane region" description="Helical" evidence="2">
    <location>
        <begin position="29"/>
        <end position="54"/>
    </location>
</feature>
<protein>
    <submittedName>
        <fullName evidence="4">Bem46 protein</fullName>
    </submittedName>
</protein>
<reference evidence="5" key="2">
    <citation type="submission" date="2019-02" db="EMBL/GenBank/DDBJ databases">
        <title>Granulicella sibirica sp. nov., a psychrotolerant acidobacterium isolated from an organic soil layer in forested tundra, West Siberia.</title>
        <authorList>
            <person name="Oshkin I.Y."/>
            <person name="Kulichevskaya I.S."/>
            <person name="Rijpstra W.I.C."/>
            <person name="Sinninghe Damste J.S."/>
            <person name="Rakitin A.L."/>
            <person name="Ravin N.V."/>
            <person name="Dedysh S.N."/>
        </authorList>
    </citation>
    <scope>NUCLEOTIDE SEQUENCE [LARGE SCALE GENOMIC DNA]</scope>
    <source>
        <strain evidence="5">AF10</strain>
    </source>
</reference>
<keyword evidence="2" id="KW-1133">Transmembrane helix</keyword>
<dbReference type="AlphaFoldDB" id="A0A4Q0T3I5"/>
<dbReference type="SUPFAM" id="SSF53474">
    <property type="entry name" value="alpha/beta-Hydrolases"/>
    <property type="match status" value="1"/>
</dbReference>
<proteinExistence type="predicted"/>
<accession>A0A4Q0T3I5</accession>
<dbReference type="Pfam" id="PF00561">
    <property type="entry name" value="Abhydrolase_1"/>
    <property type="match status" value="1"/>
</dbReference>
<evidence type="ECO:0000256" key="1">
    <source>
        <dbReference type="SAM" id="MobiDB-lite"/>
    </source>
</evidence>
<dbReference type="InterPro" id="IPR000073">
    <property type="entry name" value="AB_hydrolase_1"/>
</dbReference>
<organism evidence="4 5">
    <name type="scientific">Granulicella sibirica</name>
    <dbReference type="NCBI Taxonomy" id="2479048"/>
    <lineage>
        <taxon>Bacteria</taxon>
        <taxon>Pseudomonadati</taxon>
        <taxon>Acidobacteriota</taxon>
        <taxon>Terriglobia</taxon>
        <taxon>Terriglobales</taxon>
        <taxon>Acidobacteriaceae</taxon>
        <taxon>Granulicella</taxon>
    </lineage>
</organism>
<feature type="domain" description="AB hydrolase-1" evidence="3">
    <location>
        <begin position="139"/>
        <end position="215"/>
    </location>
</feature>
<feature type="region of interest" description="Disordered" evidence="1">
    <location>
        <begin position="1"/>
        <end position="21"/>
    </location>
</feature>
<keyword evidence="5" id="KW-1185">Reference proteome</keyword>
<name>A0A4Q0T3I5_9BACT</name>
<evidence type="ECO:0000256" key="2">
    <source>
        <dbReference type="SAM" id="Phobius"/>
    </source>
</evidence>
<gene>
    <name evidence="4" type="ORF">GRAN_2953</name>
</gene>
<dbReference type="InterPro" id="IPR029058">
    <property type="entry name" value="AB_hydrolase_fold"/>
</dbReference>
<dbReference type="PANTHER" id="PTHR12277:SF81">
    <property type="entry name" value="PROTEIN ABHD13"/>
    <property type="match status" value="1"/>
</dbReference>
<evidence type="ECO:0000313" key="4">
    <source>
        <dbReference type="EMBL" id="RXH56096.1"/>
    </source>
</evidence>